<comment type="caution">
    <text evidence="1">The sequence shown here is derived from an EMBL/GenBank/DDBJ whole genome shotgun (WGS) entry which is preliminary data.</text>
</comment>
<proteinExistence type="predicted"/>
<protein>
    <submittedName>
        <fullName evidence="1">Uncharacterized protein</fullName>
    </submittedName>
</protein>
<name>A0A369BP96_9BACL</name>
<accession>A0A369BP96</accession>
<evidence type="ECO:0000313" key="2">
    <source>
        <dbReference type="Proteomes" id="UP000253090"/>
    </source>
</evidence>
<sequence length="35" mass="4089">MTISFINCVCKGRLSNIWIEGTALLQQKSRFRNFL</sequence>
<dbReference type="EMBL" id="QPJW01000001">
    <property type="protein sequence ID" value="RCX22458.1"/>
    <property type="molecule type" value="Genomic_DNA"/>
</dbReference>
<evidence type="ECO:0000313" key="1">
    <source>
        <dbReference type="EMBL" id="RCX22458.1"/>
    </source>
</evidence>
<reference evidence="1 2" key="1">
    <citation type="submission" date="2018-07" db="EMBL/GenBank/DDBJ databases">
        <title>Genomic Encyclopedia of Type Strains, Phase III (KMG-III): the genomes of soil and plant-associated and newly described type strains.</title>
        <authorList>
            <person name="Whitman W."/>
        </authorList>
    </citation>
    <scope>NUCLEOTIDE SEQUENCE [LARGE SCALE GENOMIC DNA]</scope>
    <source>
        <strain evidence="1 2">CECT 8333</strain>
    </source>
</reference>
<gene>
    <name evidence="1" type="ORF">DFP94_10138</name>
</gene>
<dbReference type="Proteomes" id="UP000253090">
    <property type="component" value="Unassembled WGS sequence"/>
</dbReference>
<organism evidence="1 2">
    <name type="scientific">Fontibacillus phaseoli</name>
    <dbReference type="NCBI Taxonomy" id="1416533"/>
    <lineage>
        <taxon>Bacteria</taxon>
        <taxon>Bacillati</taxon>
        <taxon>Bacillota</taxon>
        <taxon>Bacilli</taxon>
        <taxon>Bacillales</taxon>
        <taxon>Paenibacillaceae</taxon>
        <taxon>Fontibacillus</taxon>
    </lineage>
</organism>
<keyword evidence="2" id="KW-1185">Reference proteome</keyword>
<dbReference type="AlphaFoldDB" id="A0A369BP96"/>